<keyword evidence="5" id="KW-0808">Transferase</keyword>
<keyword evidence="12" id="KW-0732">Signal</keyword>
<evidence type="ECO:0000256" key="7">
    <source>
        <dbReference type="ARBA" id="ARBA00022898"/>
    </source>
</evidence>
<dbReference type="InterPro" id="IPR027939">
    <property type="entry name" value="NMT1/THI5"/>
</dbReference>
<evidence type="ECO:0000256" key="10">
    <source>
        <dbReference type="ARBA" id="ARBA00033171"/>
    </source>
</evidence>
<keyword evidence="8" id="KW-0784">Thiamine biosynthesis</keyword>
<evidence type="ECO:0000256" key="2">
    <source>
        <dbReference type="ARBA" id="ARBA00004948"/>
    </source>
</evidence>
<name>A0A7M4DNS1_9MICO</name>
<dbReference type="Gene3D" id="3.40.190.10">
    <property type="entry name" value="Periplasmic binding protein-like II"/>
    <property type="match status" value="2"/>
</dbReference>
<dbReference type="SUPFAM" id="SSF53850">
    <property type="entry name" value="Periplasmic binding protein-like II"/>
    <property type="match status" value="1"/>
</dbReference>
<dbReference type="Pfam" id="PF09084">
    <property type="entry name" value="NMT1"/>
    <property type="match status" value="1"/>
</dbReference>
<dbReference type="PANTHER" id="PTHR31528:SF1">
    <property type="entry name" value="4-AMINO-5-HYDROXYMETHYL-2-METHYLPYRIMIDINE PHOSPHATE SYNTHASE THI11-RELATED"/>
    <property type="match status" value="1"/>
</dbReference>
<comment type="function">
    <text evidence="1">Responsible for the formation of the pyrimidine heterocycle in the thiamine biosynthesis pathway. Catalyzes the formation of hydroxymethylpyrimidine phosphate (HMP-P) from histidine and pyridoxal phosphate (PLP). The protein uses PLP and the active site histidine to form HMP-P, generating an inactive enzyme. The enzyme can only undergo a single turnover, which suggests it is a suicide enzyme.</text>
</comment>
<evidence type="ECO:0000256" key="4">
    <source>
        <dbReference type="ARBA" id="ARBA00011738"/>
    </source>
</evidence>
<accession>A0A7M4DNS1</accession>
<evidence type="ECO:0000256" key="9">
    <source>
        <dbReference type="ARBA" id="ARBA00023004"/>
    </source>
</evidence>
<evidence type="ECO:0000313" key="14">
    <source>
        <dbReference type="EMBL" id="VZO39102.1"/>
    </source>
</evidence>
<comment type="pathway">
    <text evidence="2">Cofactor biosynthesis; thiamine diphosphate biosynthesis.</text>
</comment>
<comment type="caution">
    <text evidence="14">The sequence shown here is derived from an EMBL/GenBank/DDBJ whole genome shotgun (WGS) entry which is preliminary data.</text>
</comment>
<dbReference type="GO" id="GO:0016740">
    <property type="term" value="F:transferase activity"/>
    <property type="evidence" value="ECO:0007669"/>
    <property type="project" value="UniProtKB-KW"/>
</dbReference>
<evidence type="ECO:0000256" key="3">
    <source>
        <dbReference type="ARBA" id="ARBA00009406"/>
    </source>
</evidence>
<evidence type="ECO:0000256" key="11">
    <source>
        <dbReference type="ARBA" id="ARBA00048179"/>
    </source>
</evidence>
<evidence type="ECO:0000256" key="1">
    <source>
        <dbReference type="ARBA" id="ARBA00003469"/>
    </source>
</evidence>
<proteinExistence type="inferred from homology"/>
<reference evidence="14 15" key="1">
    <citation type="submission" date="2019-11" db="EMBL/GenBank/DDBJ databases">
        <authorList>
            <person name="Criscuolo A."/>
        </authorList>
    </citation>
    <scope>NUCLEOTIDE SEQUENCE [LARGE SCALE GENOMIC DNA]</scope>
    <source>
        <strain evidence="14">CIP111667</strain>
    </source>
</reference>
<keyword evidence="6" id="KW-0479">Metal-binding</keyword>
<dbReference type="AlphaFoldDB" id="A0A7M4DNS1"/>
<dbReference type="InterPro" id="IPR015168">
    <property type="entry name" value="SsuA/THI5"/>
</dbReference>
<dbReference type="PANTHER" id="PTHR31528">
    <property type="entry name" value="4-AMINO-5-HYDROXYMETHYL-2-METHYLPYRIMIDINE PHOSPHATE SYNTHASE THI11-RELATED"/>
    <property type="match status" value="1"/>
</dbReference>
<evidence type="ECO:0000313" key="15">
    <source>
        <dbReference type="Proteomes" id="UP000419743"/>
    </source>
</evidence>
<evidence type="ECO:0000256" key="5">
    <source>
        <dbReference type="ARBA" id="ARBA00022679"/>
    </source>
</evidence>
<comment type="similarity">
    <text evidence="3">Belongs to the NMT1/THI5 family.</text>
</comment>
<sequence length="387" mass="41471">MRHSRRLAIGASAIAAALLLAACTVDDGGDDGTGSGATGGGDDGELTEVRLQLQWLTQGQFAGYFAAQDQGYFADEGLEVEIVESGGDIVPQDALVNGDVDYAIAWVPKVLGSIEQGANITNIAQIFERSGTLQVSMADSGIETIADFEGRRIGSWGFGNEWEIFAALSQEGLSVDDIELVTQGFDMLGFLSGDIEAAQAMTYNEYAQVLETLNPDTGELYQPEDLNVIDYNEVGSAMLQDAIWADTERLADEDGFAETTVAFLRAVIRGWVYARDNPAETATIVTNAGSTLGESHQLWMTNETNRLIWPSTNGIGLVDQATWDNTVDMALQTQNETGSTLITAAPPETALDMQYIEQALEDVEAEGLDVTGADFQPIEVELVEGGN</sequence>
<dbReference type="GO" id="GO:0009228">
    <property type="term" value="P:thiamine biosynthetic process"/>
    <property type="evidence" value="ECO:0007669"/>
    <property type="project" value="UniProtKB-KW"/>
</dbReference>
<evidence type="ECO:0000259" key="13">
    <source>
        <dbReference type="Pfam" id="PF09084"/>
    </source>
</evidence>
<evidence type="ECO:0000256" key="8">
    <source>
        <dbReference type="ARBA" id="ARBA00022977"/>
    </source>
</evidence>
<keyword evidence="7" id="KW-0663">Pyridoxal phosphate</keyword>
<evidence type="ECO:0000256" key="6">
    <source>
        <dbReference type="ARBA" id="ARBA00022723"/>
    </source>
</evidence>
<dbReference type="Proteomes" id="UP000419743">
    <property type="component" value="Unassembled WGS sequence"/>
</dbReference>
<feature type="chain" id="PRO_5038437650" description="Thiamine pyrimidine synthase" evidence="12">
    <location>
        <begin position="22"/>
        <end position="387"/>
    </location>
</feature>
<dbReference type="PROSITE" id="PS51257">
    <property type="entry name" value="PROKAR_LIPOPROTEIN"/>
    <property type="match status" value="1"/>
</dbReference>
<gene>
    <name evidence="14" type="ORF">HALOF300_03802</name>
</gene>
<protein>
    <recommendedName>
        <fullName evidence="10">Thiamine pyrimidine synthase</fullName>
    </recommendedName>
</protein>
<comment type="catalytic activity">
    <reaction evidence="11">
        <text>N(6)-(pyridoxal phosphate)-L-lysyl-[4-amino-5-hydroxymethyl-2-methylpyrimidine phosphate synthase] + L-histidyl-[4-amino-5-hydroxymethyl-2-methylpyrimidine phosphate synthase] + 2 Fe(3+) + 4 H2O = L-lysyl-[4-amino-5-hydroxymethyl-2-methylpyrimidine phosphate synthase] + (2S)-2-amino-5-hydroxy-4-oxopentanoyl-[4-amino-5-hydroxymethyl-2-methylpyrimidine phosphate synthase] + 4-amino-2-methyl-5-(phosphooxymethyl)pyrimidine + 3-oxopropanoate + 2 Fe(2+) + 2 H(+)</text>
        <dbReference type="Rhea" id="RHEA:65756"/>
        <dbReference type="Rhea" id="RHEA-COMP:16892"/>
        <dbReference type="Rhea" id="RHEA-COMP:16893"/>
        <dbReference type="Rhea" id="RHEA-COMP:16894"/>
        <dbReference type="Rhea" id="RHEA-COMP:16895"/>
        <dbReference type="ChEBI" id="CHEBI:15377"/>
        <dbReference type="ChEBI" id="CHEBI:15378"/>
        <dbReference type="ChEBI" id="CHEBI:29033"/>
        <dbReference type="ChEBI" id="CHEBI:29034"/>
        <dbReference type="ChEBI" id="CHEBI:29969"/>
        <dbReference type="ChEBI" id="CHEBI:29979"/>
        <dbReference type="ChEBI" id="CHEBI:33190"/>
        <dbReference type="ChEBI" id="CHEBI:58354"/>
        <dbReference type="ChEBI" id="CHEBI:143915"/>
        <dbReference type="ChEBI" id="CHEBI:157692"/>
    </reaction>
    <physiologicalReaction direction="left-to-right" evidence="11">
        <dbReference type="Rhea" id="RHEA:65757"/>
    </physiologicalReaction>
</comment>
<feature type="domain" description="SsuA/THI5-like" evidence="13">
    <location>
        <begin position="60"/>
        <end position="280"/>
    </location>
</feature>
<keyword evidence="9" id="KW-0408">Iron</keyword>
<dbReference type="RefSeq" id="WP_156742447.1">
    <property type="nucleotide sequence ID" value="NZ_CACRYJ010000055.1"/>
</dbReference>
<keyword evidence="15" id="KW-1185">Reference proteome</keyword>
<organism evidence="14 15">
    <name type="scientific">Occultella aeris</name>
    <dbReference type="NCBI Taxonomy" id="2761496"/>
    <lineage>
        <taxon>Bacteria</taxon>
        <taxon>Bacillati</taxon>
        <taxon>Actinomycetota</taxon>
        <taxon>Actinomycetes</taxon>
        <taxon>Micrococcales</taxon>
        <taxon>Ruaniaceae</taxon>
        <taxon>Occultella</taxon>
    </lineage>
</organism>
<comment type="subunit">
    <text evidence="4">Homodimer.</text>
</comment>
<dbReference type="EMBL" id="CACRYJ010000055">
    <property type="protein sequence ID" value="VZO39102.1"/>
    <property type="molecule type" value="Genomic_DNA"/>
</dbReference>
<feature type="signal peptide" evidence="12">
    <location>
        <begin position="1"/>
        <end position="21"/>
    </location>
</feature>
<dbReference type="GO" id="GO:0046872">
    <property type="term" value="F:metal ion binding"/>
    <property type="evidence" value="ECO:0007669"/>
    <property type="project" value="UniProtKB-KW"/>
</dbReference>
<evidence type="ECO:0000256" key="12">
    <source>
        <dbReference type="SAM" id="SignalP"/>
    </source>
</evidence>